<dbReference type="InterPro" id="IPR017983">
    <property type="entry name" value="GPCR_2_secretin-like_CS"/>
</dbReference>
<keyword evidence="4 11" id="KW-0812">Transmembrane</keyword>
<evidence type="ECO:0000313" key="14">
    <source>
        <dbReference type="EnsemblMetazoa" id="G19771.3:cds"/>
    </source>
</evidence>
<comment type="subcellular location">
    <subcellularLocation>
        <location evidence="1">Cell membrane</location>
        <topology evidence="1">Multi-pass membrane protein</topology>
    </subcellularLocation>
</comment>
<dbReference type="SUPFAM" id="SSF111418">
    <property type="entry name" value="Hormone receptor domain"/>
    <property type="match status" value="1"/>
</dbReference>
<name>A0A8W8JKX0_MAGGI</name>
<evidence type="ECO:0000256" key="2">
    <source>
        <dbReference type="ARBA" id="ARBA00005314"/>
    </source>
</evidence>
<evidence type="ECO:0000256" key="11">
    <source>
        <dbReference type="SAM" id="Phobius"/>
    </source>
</evidence>
<dbReference type="PROSITE" id="PS00649">
    <property type="entry name" value="G_PROTEIN_RECEP_F2_1"/>
    <property type="match status" value="1"/>
</dbReference>
<evidence type="ECO:0000256" key="6">
    <source>
        <dbReference type="ARBA" id="ARBA00023040"/>
    </source>
</evidence>
<evidence type="ECO:0000256" key="10">
    <source>
        <dbReference type="ARBA" id="ARBA00023224"/>
    </source>
</evidence>
<proteinExistence type="inferred from homology"/>
<dbReference type="PROSITE" id="PS00650">
    <property type="entry name" value="G_PROTEIN_RECEP_F2_2"/>
    <property type="match status" value="1"/>
</dbReference>
<protein>
    <recommendedName>
        <fullName evidence="16">Parathyroid hormone/parathyroid hormone-related peptide receptor</fullName>
    </recommendedName>
</protein>
<evidence type="ECO:0000313" key="15">
    <source>
        <dbReference type="Proteomes" id="UP000005408"/>
    </source>
</evidence>
<dbReference type="SUPFAM" id="SSF81321">
    <property type="entry name" value="Family A G protein-coupled receptor-like"/>
    <property type="match status" value="1"/>
</dbReference>
<keyword evidence="8" id="KW-0675">Receptor</keyword>
<dbReference type="GO" id="GO:0017046">
    <property type="term" value="F:peptide hormone binding"/>
    <property type="evidence" value="ECO:0007669"/>
    <property type="project" value="TreeGrafter"/>
</dbReference>
<dbReference type="Gene3D" id="4.10.1240.10">
    <property type="entry name" value="GPCR, family 2, extracellular hormone receptor domain"/>
    <property type="match status" value="1"/>
</dbReference>
<reference evidence="14" key="1">
    <citation type="submission" date="2022-08" db="UniProtKB">
        <authorList>
            <consortium name="EnsemblMetazoa"/>
        </authorList>
    </citation>
    <scope>IDENTIFICATION</scope>
    <source>
        <strain evidence="14">05x7-T-G4-1.051#20</strain>
    </source>
</reference>
<dbReference type="Pfam" id="PF00002">
    <property type="entry name" value="7tm_2"/>
    <property type="match status" value="1"/>
</dbReference>
<feature type="transmembrane region" description="Helical" evidence="11">
    <location>
        <begin position="184"/>
        <end position="206"/>
    </location>
</feature>
<feature type="transmembrane region" description="Helical" evidence="11">
    <location>
        <begin position="342"/>
        <end position="365"/>
    </location>
</feature>
<keyword evidence="10" id="KW-0807">Transducer</keyword>
<accession>A0A8W8JKX0</accession>
<dbReference type="GO" id="GO:0005886">
    <property type="term" value="C:plasma membrane"/>
    <property type="evidence" value="ECO:0007669"/>
    <property type="project" value="UniProtKB-SubCell"/>
</dbReference>
<feature type="transmembrane region" description="Helical" evidence="11">
    <location>
        <begin position="264"/>
        <end position="282"/>
    </location>
</feature>
<keyword evidence="6" id="KW-0297">G-protein coupled receptor</keyword>
<dbReference type="PRINTS" id="PR00249">
    <property type="entry name" value="GPCRSECRETIN"/>
</dbReference>
<keyword evidence="9" id="KW-0325">Glycoprotein</keyword>
<dbReference type="Gene3D" id="1.20.1070.10">
    <property type="entry name" value="Rhodopsin 7-helix transmembrane proteins"/>
    <property type="match status" value="1"/>
</dbReference>
<dbReference type="InterPro" id="IPR001879">
    <property type="entry name" value="GPCR_2_extracellular_dom"/>
</dbReference>
<dbReference type="InterPro" id="IPR050332">
    <property type="entry name" value="GPCR_2"/>
</dbReference>
<dbReference type="GO" id="GO:0007166">
    <property type="term" value="P:cell surface receptor signaling pathway"/>
    <property type="evidence" value="ECO:0007669"/>
    <property type="project" value="InterPro"/>
</dbReference>
<dbReference type="EnsemblMetazoa" id="G19771.3">
    <property type="protein sequence ID" value="G19771.3:cds"/>
    <property type="gene ID" value="G19771"/>
</dbReference>
<evidence type="ECO:0000256" key="5">
    <source>
        <dbReference type="ARBA" id="ARBA00022989"/>
    </source>
</evidence>
<dbReference type="PROSITE" id="PS50261">
    <property type="entry name" value="G_PROTEIN_RECEP_F2_4"/>
    <property type="match status" value="1"/>
</dbReference>
<evidence type="ECO:0000256" key="1">
    <source>
        <dbReference type="ARBA" id="ARBA00004651"/>
    </source>
</evidence>
<dbReference type="Proteomes" id="UP000005408">
    <property type="component" value="Unassembled WGS sequence"/>
</dbReference>
<dbReference type="PROSITE" id="PS50227">
    <property type="entry name" value="G_PROTEIN_RECEP_F2_3"/>
    <property type="match status" value="1"/>
</dbReference>
<feature type="transmembrane region" description="Helical" evidence="11">
    <location>
        <begin position="418"/>
        <end position="441"/>
    </location>
</feature>
<evidence type="ECO:0000256" key="4">
    <source>
        <dbReference type="ARBA" id="ARBA00022692"/>
    </source>
</evidence>
<dbReference type="PANTHER" id="PTHR45620:SF1">
    <property type="entry name" value="G-PROTEIN COUPLED RECEPTORS FAMILY 2 PROFILE 2 DOMAIN-CONTAINING PROTEIN"/>
    <property type="match status" value="1"/>
</dbReference>
<dbReference type="Pfam" id="PF02793">
    <property type="entry name" value="HRM"/>
    <property type="match status" value="1"/>
</dbReference>
<evidence type="ECO:0000256" key="8">
    <source>
        <dbReference type="ARBA" id="ARBA00023170"/>
    </source>
</evidence>
<feature type="transmembrane region" description="Helical" evidence="11">
    <location>
        <begin position="218"/>
        <end position="237"/>
    </location>
</feature>
<organism evidence="14 15">
    <name type="scientific">Magallana gigas</name>
    <name type="common">Pacific oyster</name>
    <name type="synonym">Crassostrea gigas</name>
    <dbReference type="NCBI Taxonomy" id="29159"/>
    <lineage>
        <taxon>Eukaryota</taxon>
        <taxon>Metazoa</taxon>
        <taxon>Spiralia</taxon>
        <taxon>Lophotrochozoa</taxon>
        <taxon>Mollusca</taxon>
        <taxon>Bivalvia</taxon>
        <taxon>Autobranchia</taxon>
        <taxon>Pteriomorphia</taxon>
        <taxon>Ostreida</taxon>
        <taxon>Ostreoidea</taxon>
        <taxon>Ostreidae</taxon>
        <taxon>Magallana</taxon>
    </lineage>
</organism>
<comment type="similarity">
    <text evidence="2">Belongs to the G-protein coupled receptor 2 family.</text>
</comment>
<dbReference type="SMART" id="SM00008">
    <property type="entry name" value="HormR"/>
    <property type="match status" value="1"/>
</dbReference>
<dbReference type="GO" id="GO:0008528">
    <property type="term" value="F:G protein-coupled peptide receptor activity"/>
    <property type="evidence" value="ECO:0007669"/>
    <property type="project" value="TreeGrafter"/>
</dbReference>
<evidence type="ECO:0000259" key="12">
    <source>
        <dbReference type="PROSITE" id="PS50227"/>
    </source>
</evidence>
<dbReference type="CDD" id="cd15272">
    <property type="entry name" value="7tmB1_PTH-R_related"/>
    <property type="match status" value="1"/>
</dbReference>
<sequence length="542" mass="62298">MDRILNRLKSQVCHTVAPDAWPSHEDAAIEGSIKSNLIGIVWVFMTVFLLDFTSGRGCYKDLKIYIVKLSHEDQHGLIVSAMEDCYKKIQATDPVQKGLHCPATFDDIMCWPETKAGTTAEQNCPDYVNNFNTRAKASRRCMEDGEWYIHPETNGTYTDFLQCAHTDAPRDDPLIDHLPNIGRLYMIGYSISLVGLLIAVFLMLWFRRLHCQRNAIHINLFVSFVLRSVICLIKDIFHTPEGSTTVINNTATLTTLGSNWSCKLFFSVFNYIIVANYVWIFIEGLYLHNLIFITTFKKSKRFYVYILFGWCSPLLCVVPWVIVRRYLEDTLCWSTHSLDKKYVWIIRGPIVITIAINFLFFLNIIRVLFTKLTAVHMSDPHRYRKLARSTLVLIPLFGVYYMISVVMPECMDPGVELIWLYVESGVNSFQGLIVAVLFCFGNGEVQHEIRKKWNRRWALRRLSTLSTRSTRTLSLGSAVFVRDKPNPSAMFSDVTINVNVDDKQCRLELDDVKSGDRVTNNNIIDDSRKEGVRSEEESDTLL</sequence>
<evidence type="ECO:0000256" key="3">
    <source>
        <dbReference type="ARBA" id="ARBA00022475"/>
    </source>
</evidence>
<dbReference type="PANTHER" id="PTHR45620">
    <property type="entry name" value="PDF RECEPTOR-LIKE PROTEIN-RELATED"/>
    <property type="match status" value="1"/>
</dbReference>
<evidence type="ECO:0008006" key="16">
    <source>
        <dbReference type="Google" id="ProtNLM"/>
    </source>
</evidence>
<feature type="domain" description="G-protein coupled receptors family 2 profile 1" evidence="12">
    <location>
        <begin position="84"/>
        <end position="167"/>
    </location>
</feature>
<keyword evidence="5 11" id="KW-1133">Transmembrane helix</keyword>
<dbReference type="InterPro" id="IPR000832">
    <property type="entry name" value="GPCR_2_secretin-like"/>
</dbReference>
<dbReference type="AlphaFoldDB" id="A0A8W8JKX0"/>
<evidence type="ECO:0000256" key="7">
    <source>
        <dbReference type="ARBA" id="ARBA00023136"/>
    </source>
</evidence>
<feature type="transmembrane region" description="Helical" evidence="11">
    <location>
        <begin position="386"/>
        <end position="406"/>
    </location>
</feature>
<keyword evidence="15" id="KW-1185">Reference proteome</keyword>
<dbReference type="InterPro" id="IPR017981">
    <property type="entry name" value="GPCR_2-like_7TM"/>
</dbReference>
<feature type="domain" description="G-protein coupled receptors family 2 profile 2" evidence="13">
    <location>
        <begin position="181"/>
        <end position="442"/>
    </location>
</feature>
<dbReference type="InterPro" id="IPR036445">
    <property type="entry name" value="GPCR_2_extracell_dom_sf"/>
</dbReference>
<keyword evidence="7 11" id="KW-0472">Membrane</keyword>
<evidence type="ECO:0000259" key="13">
    <source>
        <dbReference type="PROSITE" id="PS50261"/>
    </source>
</evidence>
<feature type="transmembrane region" description="Helical" evidence="11">
    <location>
        <begin position="302"/>
        <end position="322"/>
    </location>
</feature>
<keyword evidence="3" id="KW-1003">Cell membrane</keyword>
<dbReference type="GO" id="GO:0007188">
    <property type="term" value="P:adenylate cyclase-modulating G protein-coupled receptor signaling pathway"/>
    <property type="evidence" value="ECO:0007669"/>
    <property type="project" value="TreeGrafter"/>
</dbReference>
<evidence type="ECO:0000256" key="9">
    <source>
        <dbReference type="ARBA" id="ARBA00023180"/>
    </source>
</evidence>